<name>A0A382X0H8_9ZZZZ</name>
<accession>A0A382X0H8</accession>
<organism evidence="2">
    <name type="scientific">marine metagenome</name>
    <dbReference type="NCBI Taxonomy" id="408172"/>
    <lineage>
        <taxon>unclassified sequences</taxon>
        <taxon>metagenomes</taxon>
        <taxon>ecological metagenomes</taxon>
    </lineage>
</organism>
<evidence type="ECO:0000256" key="1">
    <source>
        <dbReference type="SAM" id="Phobius"/>
    </source>
</evidence>
<dbReference type="EMBL" id="UINC01164073">
    <property type="protein sequence ID" value="SVD64726.1"/>
    <property type="molecule type" value="Genomic_DNA"/>
</dbReference>
<keyword evidence="1" id="KW-0812">Transmembrane</keyword>
<protein>
    <submittedName>
        <fullName evidence="2">Uncharacterized protein</fullName>
    </submittedName>
</protein>
<keyword evidence="1" id="KW-1133">Transmembrane helix</keyword>
<dbReference type="AlphaFoldDB" id="A0A382X0H8"/>
<evidence type="ECO:0000313" key="2">
    <source>
        <dbReference type="EMBL" id="SVD64726.1"/>
    </source>
</evidence>
<proteinExistence type="predicted"/>
<feature type="transmembrane region" description="Helical" evidence="1">
    <location>
        <begin position="34"/>
        <end position="52"/>
    </location>
</feature>
<feature type="non-terminal residue" evidence="2">
    <location>
        <position position="1"/>
    </location>
</feature>
<gene>
    <name evidence="2" type="ORF">METZ01_LOCUS417580</name>
</gene>
<feature type="transmembrane region" description="Helical" evidence="1">
    <location>
        <begin position="6"/>
        <end position="22"/>
    </location>
</feature>
<keyword evidence="1" id="KW-0472">Membrane</keyword>
<reference evidence="2" key="1">
    <citation type="submission" date="2018-05" db="EMBL/GenBank/DDBJ databases">
        <authorList>
            <person name="Lanie J.A."/>
            <person name="Ng W.-L."/>
            <person name="Kazmierczak K.M."/>
            <person name="Andrzejewski T.M."/>
            <person name="Davidsen T.M."/>
            <person name="Wayne K.J."/>
            <person name="Tettelin H."/>
            <person name="Glass J.I."/>
            <person name="Rusch D."/>
            <person name="Podicherti R."/>
            <person name="Tsui H.-C.T."/>
            <person name="Winkler M.E."/>
        </authorList>
    </citation>
    <scope>NUCLEOTIDE SEQUENCE</scope>
</reference>
<sequence>VFGEIEYHFMILVLTPFVVLGLRNIKKIPDNVKFLLLLTVIFMVFISIIPVYRAYLLLPIWLIFPALSSLFFIEGIPVIQTKIRQLIQREGTKNET</sequence>
<feature type="transmembrane region" description="Helical" evidence="1">
    <location>
        <begin position="58"/>
        <end position="79"/>
    </location>
</feature>